<dbReference type="Proteomes" id="UP001208570">
    <property type="component" value="Unassembled WGS sequence"/>
</dbReference>
<keyword evidence="1" id="KW-0472">Membrane</keyword>
<keyword evidence="4" id="KW-1185">Reference proteome</keyword>
<keyword evidence="2" id="KW-0732">Signal</keyword>
<keyword evidence="1" id="KW-1133">Transmembrane helix</keyword>
<name>A0AAD9IYV4_9ANNE</name>
<evidence type="ECO:0000313" key="3">
    <source>
        <dbReference type="EMBL" id="KAK2142830.1"/>
    </source>
</evidence>
<evidence type="ECO:0000313" key="4">
    <source>
        <dbReference type="Proteomes" id="UP001208570"/>
    </source>
</evidence>
<evidence type="ECO:0000256" key="2">
    <source>
        <dbReference type="SAM" id="SignalP"/>
    </source>
</evidence>
<feature type="chain" id="PRO_5041919119" evidence="2">
    <location>
        <begin position="29"/>
        <end position="748"/>
    </location>
</feature>
<protein>
    <submittedName>
        <fullName evidence="3">Uncharacterized protein</fullName>
    </submittedName>
</protein>
<feature type="transmembrane region" description="Helical" evidence="1">
    <location>
        <begin position="725"/>
        <end position="747"/>
    </location>
</feature>
<proteinExistence type="predicted"/>
<comment type="caution">
    <text evidence="3">The sequence shown here is derived from an EMBL/GenBank/DDBJ whole genome shotgun (WGS) entry which is preliminary data.</text>
</comment>
<accession>A0AAD9IYV4</accession>
<dbReference type="EMBL" id="JAODUP010000908">
    <property type="protein sequence ID" value="KAK2142830.1"/>
    <property type="molecule type" value="Genomic_DNA"/>
</dbReference>
<feature type="signal peptide" evidence="2">
    <location>
        <begin position="1"/>
        <end position="28"/>
    </location>
</feature>
<reference evidence="3" key="1">
    <citation type="journal article" date="2023" name="Mol. Biol. Evol.">
        <title>Third-Generation Sequencing Reveals the Adaptive Role of the Epigenome in Three Deep-Sea Polychaetes.</title>
        <authorList>
            <person name="Perez M."/>
            <person name="Aroh O."/>
            <person name="Sun Y."/>
            <person name="Lan Y."/>
            <person name="Juniper S.K."/>
            <person name="Young C.R."/>
            <person name="Angers B."/>
            <person name="Qian P.Y."/>
        </authorList>
    </citation>
    <scope>NUCLEOTIDE SEQUENCE</scope>
    <source>
        <strain evidence="3">P08H-3</strain>
    </source>
</reference>
<dbReference type="AlphaFoldDB" id="A0AAD9IYV4"/>
<organism evidence="3 4">
    <name type="scientific">Paralvinella palmiformis</name>
    <dbReference type="NCBI Taxonomy" id="53620"/>
    <lineage>
        <taxon>Eukaryota</taxon>
        <taxon>Metazoa</taxon>
        <taxon>Spiralia</taxon>
        <taxon>Lophotrochozoa</taxon>
        <taxon>Annelida</taxon>
        <taxon>Polychaeta</taxon>
        <taxon>Sedentaria</taxon>
        <taxon>Canalipalpata</taxon>
        <taxon>Terebellida</taxon>
        <taxon>Terebelliformia</taxon>
        <taxon>Alvinellidae</taxon>
        <taxon>Paralvinella</taxon>
    </lineage>
</organism>
<keyword evidence="1" id="KW-0812">Transmembrane</keyword>
<gene>
    <name evidence="3" type="ORF">LSH36_908g00037</name>
</gene>
<evidence type="ECO:0000256" key="1">
    <source>
        <dbReference type="SAM" id="Phobius"/>
    </source>
</evidence>
<sequence length="748" mass="85565">MLIMYPRTGWFHLLVVISLIVDIQLAASQCEHSNVMECLTGKRAHITEDDDFCKELDIFKLQVDQCNAPDKLTQCSDGEKIEVQFEVTNIKKEADEKCMSTTSTTTTTTTTTTPLPDYCDEFGATGFSHNESYYRSRDRQTRYGVDLMLWTSQDLIDCFFKDESLIRCQVYKLSFYRELIPHLKFAHLFDCQLNIEETTVTRHNKQSDCNLWSWLTCHDSLLSALPGIDPVKEGFDLNKIIKFNVPDVTRELAQNRDNCSQYNDVKWSKITNCRSSLSDKCSMLRVPRRDPLWSGVIYLMYEIKTNIYDKMTTLMAIEDICSDACDNIMSKINMIDNKCKKDAGAETATTIIAKFNKKEDFKTDCSYLGTMKNCLKNTIIGNCSFLEQSVVNNLHQENVWILAFSICKIDLDINSDGKCAAEQNNANRILSDCSFQENPNNRNNLLDGKDFCFYLQQTTNCYDMNMAHCSALERKYWLAELPLVATANQMLPDCTVAHETYGNAIVKTINETTCNMESWVSCLGDLWSALDVTNQDNKLSLEGFKALLRLAWNVGNKEEQNERCGKMESLDWDQIEQCVEGLSLTCQYPMLTLPDRFQHDLQLRDPFDFGKLKSFVNTVCQKDCKDVNVEEKFKECIDVEQDSEILTSYPQDIIASSYRNVYEKKKCEDVQFVKECIEYFLDPNKCVLFRNVVVKTEAILDAVELCKTTRPPPVNTNNNNNFSSIGNTVITSVVLVLLSAISAFVVYP</sequence>